<dbReference type="EMBL" id="AOPO01000002">
    <property type="protein sequence ID" value="ELY22183.1"/>
    <property type="molecule type" value="Genomic_DNA"/>
</dbReference>
<evidence type="ECO:0000256" key="2">
    <source>
        <dbReference type="ARBA" id="ARBA00022475"/>
    </source>
</evidence>
<evidence type="ECO:0000256" key="5">
    <source>
        <dbReference type="ARBA" id="ARBA00023136"/>
    </source>
</evidence>
<feature type="transmembrane region" description="Helical" evidence="6">
    <location>
        <begin position="163"/>
        <end position="185"/>
    </location>
</feature>
<feature type="transmembrane region" description="Helical" evidence="6">
    <location>
        <begin position="53"/>
        <end position="77"/>
    </location>
</feature>
<proteinExistence type="predicted"/>
<dbReference type="PATRIC" id="fig|1204738.3.peg.1097"/>
<feature type="transmembrane region" description="Helical" evidence="6">
    <location>
        <begin position="125"/>
        <end position="151"/>
    </location>
</feature>
<dbReference type="AlphaFoldDB" id="L9UD78"/>
<accession>L9UD78</accession>
<dbReference type="Pfam" id="PF01810">
    <property type="entry name" value="LysE"/>
    <property type="match status" value="1"/>
</dbReference>
<evidence type="ECO:0000256" key="4">
    <source>
        <dbReference type="ARBA" id="ARBA00022989"/>
    </source>
</evidence>
<keyword evidence="4 6" id="KW-1133">Transmembrane helix</keyword>
<dbReference type="PIRSF" id="PIRSF006324">
    <property type="entry name" value="LeuE"/>
    <property type="match status" value="1"/>
</dbReference>
<dbReference type="GO" id="GO:0015171">
    <property type="term" value="F:amino acid transmembrane transporter activity"/>
    <property type="evidence" value="ECO:0007669"/>
    <property type="project" value="TreeGrafter"/>
</dbReference>
<dbReference type="PANTHER" id="PTHR30086">
    <property type="entry name" value="ARGININE EXPORTER PROTEIN ARGO"/>
    <property type="match status" value="1"/>
</dbReference>
<reference evidence="7 8" key="1">
    <citation type="journal article" date="2013" name="Genome Announc.">
        <title>Draft Genome of the Marine Gammaproteobacterium Halomonas titanicae.</title>
        <authorList>
            <person name="Sanchez-Porro C."/>
            <person name="de la Haba R.R."/>
            <person name="Cruz-Hernandez N."/>
            <person name="Gonzalez J.M."/>
            <person name="Reyes-Guirao C."/>
            <person name="Navarro-Sampedro L."/>
            <person name="Carballo M."/>
            <person name="Ventosa A."/>
        </authorList>
    </citation>
    <scope>NUCLEOTIDE SEQUENCE [LARGE SCALE GENOMIC DNA]</scope>
    <source>
        <strain evidence="7 8">BH1</strain>
    </source>
</reference>
<comment type="subcellular location">
    <subcellularLocation>
        <location evidence="1">Cell membrane</location>
        <topology evidence="1">Multi-pass membrane protein</topology>
    </subcellularLocation>
</comment>
<comment type="caution">
    <text evidence="7">The sequence shown here is derived from an EMBL/GenBank/DDBJ whole genome shotgun (WGS) entry which is preliminary data.</text>
</comment>
<feature type="transmembrane region" description="Helical" evidence="6">
    <location>
        <begin position="16"/>
        <end position="41"/>
    </location>
</feature>
<dbReference type="InterPro" id="IPR001123">
    <property type="entry name" value="LeuE-type"/>
</dbReference>
<feature type="transmembrane region" description="Helical" evidence="6">
    <location>
        <begin position="83"/>
        <end position="105"/>
    </location>
</feature>
<dbReference type="Proteomes" id="UP000011651">
    <property type="component" value="Unassembled WGS sequence"/>
</dbReference>
<dbReference type="PANTHER" id="PTHR30086:SF20">
    <property type="entry name" value="ARGININE EXPORTER PROTEIN ARGO-RELATED"/>
    <property type="match status" value="1"/>
</dbReference>
<evidence type="ECO:0000313" key="8">
    <source>
        <dbReference type="Proteomes" id="UP000011651"/>
    </source>
</evidence>
<evidence type="ECO:0000256" key="6">
    <source>
        <dbReference type="SAM" id="Phobius"/>
    </source>
</evidence>
<name>L9UD78_9GAMM</name>
<protein>
    <submittedName>
        <fullName evidence="7">Lysine-type exporter protein (LYSE/YGGA)</fullName>
    </submittedName>
</protein>
<gene>
    <name evidence="7" type="ORF">HALTITAN_0741</name>
</gene>
<keyword evidence="2" id="KW-1003">Cell membrane</keyword>
<keyword evidence="3 6" id="KW-0812">Transmembrane</keyword>
<sequence>MATEKYKRALMFEYTLLHWMTFLSAAVLLNLSPGPDIAYILGQTLRSGRRQGFAAMFGIWTGAALHVVMAAVGLSAILATSALAFSIVKWVGAAYLIWLGIKMLLSQGDQFVAAEKPGNKNLSAVYWQGMLVSALNPKVAIFFLAFLPQFIVEGAGPAEAQLLLHGSLIIAVAALIEPPLVLAGAKLGAYLKRKPRVGLWMDRSLGALFVALGARLAASAR</sequence>
<organism evidence="7 8">
    <name type="scientific">Vreelandella titanicae BH1</name>
    <dbReference type="NCBI Taxonomy" id="1204738"/>
    <lineage>
        <taxon>Bacteria</taxon>
        <taxon>Pseudomonadati</taxon>
        <taxon>Pseudomonadota</taxon>
        <taxon>Gammaproteobacteria</taxon>
        <taxon>Oceanospirillales</taxon>
        <taxon>Halomonadaceae</taxon>
        <taxon>Vreelandella</taxon>
    </lineage>
</organism>
<keyword evidence="5 6" id="KW-0472">Membrane</keyword>
<dbReference type="GO" id="GO:0005886">
    <property type="term" value="C:plasma membrane"/>
    <property type="evidence" value="ECO:0007669"/>
    <property type="project" value="UniProtKB-SubCell"/>
</dbReference>
<evidence type="ECO:0000256" key="1">
    <source>
        <dbReference type="ARBA" id="ARBA00004651"/>
    </source>
</evidence>
<evidence type="ECO:0000313" key="7">
    <source>
        <dbReference type="EMBL" id="ELY22183.1"/>
    </source>
</evidence>
<evidence type="ECO:0000256" key="3">
    <source>
        <dbReference type="ARBA" id="ARBA00022692"/>
    </source>
</evidence>